<evidence type="ECO:0000313" key="3">
    <source>
        <dbReference type="Proteomes" id="UP000515450"/>
    </source>
</evidence>
<evidence type="ECO:0000313" key="2">
    <source>
        <dbReference type="EMBL" id="QMV68816.1"/>
    </source>
</evidence>
<protein>
    <submittedName>
        <fullName evidence="2">SH3 domain-containing protein</fullName>
    </submittedName>
</protein>
<reference evidence="2 3" key="1">
    <citation type="journal article" date="2020" name="G3 (Bethesda)">
        <title>CeMbio - The Caenorhabditis elegans Microbiome Resource.</title>
        <authorList>
            <person name="Dirksen P."/>
            <person name="Assie A."/>
            <person name="Zimmermann J."/>
            <person name="Zhang F."/>
            <person name="Tietje A.M."/>
            <person name="Marsh S.A."/>
            <person name="Felix M.A."/>
            <person name="Shapira M."/>
            <person name="Kaleta C."/>
            <person name="Schulenburg H."/>
            <person name="Samuel B."/>
        </authorList>
    </citation>
    <scope>NUCLEOTIDE SEQUENCE [LARGE SCALE GENOMIC DNA]</scope>
    <source>
        <strain evidence="2 3">BIGb0170</strain>
    </source>
</reference>
<keyword evidence="1" id="KW-0732">Signal</keyword>
<name>A0A7G5E491_9SPHI</name>
<organism evidence="2 3">
    <name type="scientific">Sphingobacterium paramultivorum</name>
    <dbReference type="NCBI Taxonomy" id="2886510"/>
    <lineage>
        <taxon>Bacteria</taxon>
        <taxon>Pseudomonadati</taxon>
        <taxon>Bacteroidota</taxon>
        <taxon>Sphingobacteriia</taxon>
        <taxon>Sphingobacteriales</taxon>
        <taxon>Sphingobacteriaceae</taxon>
        <taxon>Sphingobacterium</taxon>
    </lineage>
</organism>
<feature type="chain" id="PRO_5028899637" evidence="1">
    <location>
        <begin position="21"/>
        <end position="126"/>
    </location>
</feature>
<sequence>MNYRYLLVLLFLTVCQLASAQFAKIIDKDGYVNVRQQATVNSVVVSKIAADEIVYAFPDEKFGDWVIVDYTDNHNKSITGYVHNSRIKYIPFRFDFTLFEYSVGFASVNVDRYKKDYYCTMPPMLK</sequence>
<keyword evidence="3" id="KW-1185">Reference proteome</keyword>
<evidence type="ECO:0000256" key="1">
    <source>
        <dbReference type="SAM" id="SignalP"/>
    </source>
</evidence>
<accession>A0A7G5E491</accession>
<dbReference type="Proteomes" id="UP000515450">
    <property type="component" value="Chromosome"/>
</dbReference>
<feature type="signal peptide" evidence="1">
    <location>
        <begin position="1"/>
        <end position="20"/>
    </location>
</feature>
<dbReference type="Gene3D" id="2.30.30.40">
    <property type="entry name" value="SH3 Domains"/>
    <property type="match status" value="1"/>
</dbReference>
<proteinExistence type="predicted"/>
<gene>
    <name evidence="2" type="ORF">HS960_14630</name>
</gene>
<dbReference type="RefSeq" id="WP_153846980.1">
    <property type="nucleotide sequence ID" value="NZ_CP058555.1"/>
</dbReference>
<dbReference type="EMBL" id="CP058555">
    <property type="protein sequence ID" value="QMV68816.1"/>
    <property type="molecule type" value="Genomic_DNA"/>
</dbReference>
<dbReference type="AlphaFoldDB" id="A0A7G5E491"/>